<keyword evidence="7 9" id="KW-1133">Transmembrane helix</keyword>
<evidence type="ECO:0000313" key="11">
    <source>
        <dbReference type="EMBL" id="MDP8174719.1"/>
    </source>
</evidence>
<gene>
    <name evidence="10" type="ORF">QJT92_08315</name>
    <name evidence="11" type="ORF">QJU97_04495</name>
    <name evidence="12" type="ORF">SAMN05444853_11940</name>
</gene>
<reference evidence="11" key="4">
    <citation type="journal article" date="2023" name="Front. Microbiol.">
        <title>Phylogeography and host specificity of Pasteurellaceae pathogenic to sea-farmed fish in the north-east Atlantic.</title>
        <authorList>
            <person name="Gulla S."/>
            <person name="Colquhoun D.J."/>
            <person name="Olsen A.B."/>
            <person name="Spilsberg B."/>
            <person name="Lagesen K."/>
            <person name="Aakesson C.P."/>
            <person name="Strom S."/>
            <person name="Manji F."/>
            <person name="Birkbeck T.H."/>
            <person name="Nilsen H.K."/>
        </authorList>
    </citation>
    <scope>NUCLEOTIDE SEQUENCE</scope>
    <source>
        <strain evidence="11">98B1</strain>
    </source>
</reference>
<comment type="similarity">
    <text evidence="2">Belongs to the binding-protein-dependent transport system permease family. AraH/RbsC subfamily.</text>
</comment>
<dbReference type="InterPro" id="IPR001851">
    <property type="entry name" value="ABC_transp_permease"/>
</dbReference>
<dbReference type="EMBL" id="JASAVS010000019">
    <property type="protein sequence ID" value="MDP8085922.1"/>
    <property type="molecule type" value="Genomic_DNA"/>
</dbReference>
<evidence type="ECO:0000256" key="7">
    <source>
        <dbReference type="ARBA" id="ARBA00022989"/>
    </source>
</evidence>
<feature type="transmembrane region" description="Helical" evidence="9">
    <location>
        <begin position="6"/>
        <end position="27"/>
    </location>
</feature>
<reference evidence="12" key="1">
    <citation type="submission" date="2016-10" db="EMBL/GenBank/DDBJ databases">
        <authorList>
            <person name="de Groot N.N."/>
        </authorList>
    </citation>
    <scope>NUCLEOTIDE SEQUENCE [LARGE SCALE GENOMIC DNA]</scope>
    <source>
        <strain evidence="12">DSM 24204</strain>
    </source>
</reference>
<feature type="transmembrane region" description="Helical" evidence="9">
    <location>
        <begin position="292"/>
        <end position="312"/>
    </location>
</feature>
<evidence type="ECO:0000313" key="12">
    <source>
        <dbReference type="EMBL" id="SEM46930.1"/>
    </source>
</evidence>
<proteinExistence type="inferred from homology"/>
<dbReference type="EMBL" id="FOBN01000019">
    <property type="protein sequence ID" value="SEM46930.1"/>
    <property type="molecule type" value="Genomic_DNA"/>
</dbReference>
<comment type="subcellular location">
    <subcellularLocation>
        <location evidence="1">Cell inner membrane</location>
        <topology evidence="1">Multi-pass membrane protein</topology>
    </subcellularLocation>
</comment>
<feature type="transmembrane region" description="Helical" evidence="9">
    <location>
        <begin position="245"/>
        <end position="272"/>
    </location>
</feature>
<dbReference type="CDD" id="cd06579">
    <property type="entry name" value="TM_PBP1_transp_AraH_like"/>
    <property type="match status" value="1"/>
</dbReference>
<dbReference type="GeneID" id="83543962"/>
<name>A0A1H7YLC3_9PAST</name>
<evidence type="ECO:0000256" key="2">
    <source>
        <dbReference type="ARBA" id="ARBA00007942"/>
    </source>
</evidence>
<dbReference type="RefSeq" id="WP_218061384.1">
    <property type="nucleotide sequence ID" value="NZ_CP016180.1"/>
</dbReference>
<keyword evidence="5" id="KW-0997">Cell inner membrane</keyword>
<organism evidence="12 13">
    <name type="scientific">Phocoenobacter skyensis</name>
    <dbReference type="NCBI Taxonomy" id="97481"/>
    <lineage>
        <taxon>Bacteria</taxon>
        <taxon>Pseudomonadati</taxon>
        <taxon>Pseudomonadota</taxon>
        <taxon>Gammaproteobacteria</taxon>
        <taxon>Pasteurellales</taxon>
        <taxon>Pasteurellaceae</taxon>
        <taxon>Phocoenobacter</taxon>
    </lineage>
</organism>
<dbReference type="PANTHER" id="PTHR32196">
    <property type="entry name" value="ABC TRANSPORTER PERMEASE PROTEIN YPHD-RELATED-RELATED"/>
    <property type="match status" value="1"/>
</dbReference>
<feature type="transmembrane region" description="Helical" evidence="9">
    <location>
        <begin position="214"/>
        <end position="233"/>
    </location>
</feature>
<dbReference type="Proteomes" id="UP000198883">
    <property type="component" value="Unassembled WGS sequence"/>
</dbReference>
<keyword evidence="14" id="KW-1185">Reference proteome</keyword>
<keyword evidence="8 9" id="KW-0472">Membrane</keyword>
<evidence type="ECO:0000256" key="6">
    <source>
        <dbReference type="ARBA" id="ARBA00022692"/>
    </source>
</evidence>
<reference evidence="10 14" key="3">
    <citation type="journal article" date="2023" name="Front. Microbiol.">
        <title>Phylogeography and host specificity of Pasteurellaceae pathogenic to sea-farmed fish in the north-east Atlantic.</title>
        <authorList>
            <person name="Gulla S."/>
            <person name="Colquhoun D.J."/>
            <person name="Olsen A.B."/>
            <person name="Spilsberg B."/>
            <person name="Lagesen K."/>
            <person name="Aakesson C.P."/>
            <person name="Strom S."/>
            <person name="Manji F."/>
            <person name="Birkbeck T.H."/>
            <person name="Nilsen H.K."/>
        </authorList>
    </citation>
    <scope>NUCLEOTIDE SEQUENCE [LARGE SCALE GENOMIC DNA]</scope>
    <source>
        <strain evidence="10 14">VIO11850</strain>
    </source>
</reference>
<dbReference type="GO" id="GO:0005886">
    <property type="term" value="C:plasma membrane"/>
    <property type="evidence" value="ECO:0007669"/>
    <property type="project" value="UniProtKB-SubCell"/>
</dbReference>
<evidence type="ECO:0000256" key="1">
    <source>
        <dbReference type="ARBA" id="ARBA00004429"/>
    </source>
</evidence>
<dbReference type="EMBL" id="JASAYT010000011">
    <property type="protein sequence ID" value="MDP8174719.1"/>
    <property type="molecule type" value="Genomic_DNA"/>
</dbReference>
<evidence type="ECO:0000313" key="13">
    <source>
        <dbReference type="Proteomes" id="UP000198883"/>
    </source>
</evidence>
<feature type="transmembrane region" description="Helical" evidence="9">
    <location>
        <begin position="161"/>
        <end position="182"/>
    </location>
</feature>
<keyword evidence="4" id="KW-1003">Cell membrane</keyword>
<evidence type="ECO:0000313" key="14">
    <source>
        <dbReference type="Proteomes" id="UP001224812"/>
    </source>
</evidence>
<sequence length="318" mass="33544">MNSLLKNTSLLMLCFLGATIILFGIIAPQTLSAGAMSSIAIQLPQLGILTLAMFIPVISGGLNLAITYIANIGGLLAAALLTKVFSDAGWGTGLFALVCALAVGALIGALIGLVVAWFNAHPILVTLGAMILLKGSMEWVTRGGGISGMPECIQIIGNGTLFGIPIVFLIFLLTCAFVWFVMHYTRLGFSIYMIGSNPNAAEFSGIAVKRTFTYMYALSGALAALAGFVMLAQNNSMRIDAGKDYLLITLLACFLSGADPFGGFGKVTPLIIALLSLQLISSGMNILGANQFLTTALWGIFLIVVMVIRFMANRNKTK</sequence>
<feature type="transmembrane region" description="Helical" evidence="9">
    <location>
        <begin position="94"/>
        <end position="117"/>
    </location>
</feature>
<keyword evidence="12" id="KW-0762">Sugar transport</keyword>
<evidence type="ECO:0000256" key="8">
    <source>
        <dbReference type="ARBA" id="ARBA00023136"/>
    </source>
</evidence>
<reference evidence="13" key="2">
    <citation type="submission" date="2016-10" db="EMBL/GenBank/DDBJ databases">
        <authorList>
            <person name="Varghese N."/>
            <person name="Submissions S."/>
        </authorList>
    </citation>
    <scope>NUCLEOTIDE SEQUENCE [LARGE SCALE GENOMIC DNA]</scope>
    <source>
        <strain evidence="13">DSM 24204</strain>
    </source>
</reference>
<dbReference type="PANTHER" id="PTHR32196:SF21">
    <property type="entry name" value="ABC TRANSPORTER PERMEASE PROTEIN YPHD-RELATED"/>
    <property type="match status" value="1"/>
</dbReference>
<keyword evidence="3" id="KW-0813">Transport</keyword>
<accession>A0A1H7YLC3</accession>
<dbReference type="Pfam" id="PF02653">
    <property type="entry name" value="BPD_transp_2"/>
    <property type="match status" value="1"/>
</dbReference>
<dbReference type="STRING" id="97481.SAMN05444853_11940"/>
<dbReference type="Proteomes" id="UP001224812">
    <property type="component" value="Unassembled WGS sequence"/>
</dbReference>
<keyword evidence="6 9" id="KW-0812">Transmembrane</keyword>
<dbReference type="Proteomes" id="UP001231736">
    <property type="component" value="Unassembled WGS sequence"/>
</dbReference>
<protein>
    <submittedName>
        <fullName evidence="10">ABC transporter permease</fullName>
    </submittedName>
    <submittedName>
        <fullName evidence="12">Simple sugar transport system permease protein</fullName>
    </submittedName>
</protein>
<feature type="transmembrane region" description="Helical" evidence="9">
    <location>
        <begin position="64"/>
        <end position="82"/>
    </location>
</feature>
<evidence type="ECO:0000256" key="5">
    <source>
        <dbReference type="ARBA" id="ARBA00022519"/>
    </source>
</evidence>
<evidence type="ECO:0000256" key="9">
    <source>
        <dbReference type="SAM" id="Phobius"/>
    </source>
</evidence>
<evidence type="ECO:0000313" key="10">
    <source>
        <dbReference type="EMBL" id="MDP8085922.1"/>
    </source>
</evidence>
<dbReference type="GO" id="GO:0022857">
    <property type="term" value="F:transmembrane transporter activity"/>
    <property type="evidence" value="ECO:0007669"/>
    <property type="project" value="InterPro"/>
</dbReference>
<feature type="transmembrane region" description="Helical" evidence="9">
    <location>
        <begin position="39"/>
        <end position="58"/>
    </location>
</feature>
<dbReference type="AlphaFoldDB" id="A0A1H7YLC3"/>
<evidence type="ECO:0000256" key="3">
    <source>
        <dbReference type="ARBA" id="ARBA00022448"/>
    </source>
</evidence>
<evidence type="ECO:0000256" key="4">
    <source>
        <dbReference type="ARBA" id="ARBA00022475"/>
    </source>
</evidence>